<dbReference type="Proteomes" id="UP000245626">
    <property type="component" value="Unassembled WGS sequence"/>
</dbReference>
<sequence>MSASLAGGLARSRKAGHRRAGHSGARSEIIGPAGPSRGVPGTWEAHSAKFEDQAEELDDPGAEGDSEDSRSGSDRAARPVGSRNPLLPAGLQDIADGDDPDDADAAPRASLSREALDSLPLLAHSHKSVGSCGVDEQKDLTGGKEQLSLKLRTTFGLDASEDLHSTHSCWMFRSVLLQGHVYLTSGHLCFYAYLPRREDRVLRAGPLSKLTKRTRRFSKHWAVLRGGVLSWYDSERDPYFPQGHIDLRKVSSVDCSTKNPERFKVNTSYRQFTFSVDSEQSRNAWVNALKKELFRSQNEGESVRISIPLEIIIDVDISLSVDQTEMVCVKVVDEDNDFAVDEYYFLHLAQQAGFMENLREMVFKLDKQASPALSKTRSQYFKANVRDSTSGMQAIVPSTASLDEVPSVPLSRRDVEPLHAINIDSAPPTQTVSSVVAATADGAARPLDIGVKAKPSGGSEADEGIPRKLSLDTMSTTPKGTTLRMSMESNHTYPPSPSTGDAPPAFEQVQREAERGWSVPRWIRETPGKVLGPSPTADAFSSWLGRQTRIRRKVKEIWSTEPLAESLEHGLADSQRTDSGADGKEELASSIHSSFSVLDVADGSQALEQDDLAEAQFHEAFALSEKEKLIGYTNATLFRVLPVAGRIFVSKKYLCFRSSGFASKTIGRTLMMLPLSDIVSATRHQPFRYGQHGLVVIVCGHEEVFLEFTSSERRDQCLSMIDLQLDSIRSQTRASHPVDVAIADERSDALILRDLSERLEGGLESSVTSAASSQVSHGADQSGSMFGSSSSAIINFKPKESLHFTMLTIGSRGDVQPYIALAKGLMAEGHRVRIASHPEFRAWVEGHGVEFKEVGGDPAELMRICVENGTFTFSFFREGVTKFRGWLDDLLLSSWKACQGTDIIVESPSAIAGIHVAEALQIPYYRAFTMPWTRTRAYPHAFAVPGSKAGGNYNYMSYVIFDQIFWRASAGQINRWRKHCLGLQATNIDKLEQHKVPFIYNFSPSLVPRPLDWFEWIHVTGFWFLDNPDNSANKSWQAPSDLVGFINRARANNRKLVYIGWGSIVVSDAEAMTRLVFDAVIRSGVCAILSKGWSDRLSSGKGSDQSSEPLIHEDVFQVSSVPHDWLFPQIDAACHHGGAGTLGASLRAGIPTIVRPFFGDQFFWGQQVESLGVGSCVRKLTAASLADALRKATTDPKQIERAKALGVQIRSEDGVANAIKAIYRDFDYACGRIKRDTRLAKKDPKTEANEGVQPSEAVSDPAAGPSPNPSTEKTDAGRQKSPENDLSKPSDEQQDNASCSAGHTSDEWSDIGAPWSPSMSSHGDPSASTMLAVTQEP</sequence>
<evidence type="ECO:0000313" key="2">
    <source>
        <dbReference type="Proteomes" id="UP000245626"/>
    </source>
</evidence>
<organism evidence="1 2">
    <name type="scientific">Violaceomyces palustris</name>
    <dbReference type="NCBI Taxonomy" id="1673888"/>
    <lineage>
        <taxon>Eukaryota</taxon>
        <taxon>Fungi</taxon>
        <taxon>Dikarya</taxon>
        <taxon>Basidiomycota</taxon>
        <taxon>Ustilaginomycotina</taxon>
        <taxon>Ustilaginomycetes</taxon>
        <taxon>Violaceomycetales</taxon>
        <taxon>Violaceomycetaceae</taxon>
        <taxon>Violaceomyces</taxon>
    </lineage>
</organism>
<name>A0ACD0P731_9BASI</name>
<protein>
    <submittedName>
        <fullName evidence="1">UDP-Glycosyltransferase/glycogen phosphorylase</fullName>
    </submittedName>
</protein>
<keyword evidence="2" id="KW-1185">Reference proteome</keyword>
<proteinExistence type="predicted"/>
<gene>
    <name evidence="1" type="ORF">IE53DRAFT_309568</name>
</gene>
<reference evidence="1 2" key="1">
    <citation type="journal article" date="2018" name="Mol. Biol. Evol.">
        <title>Broad Genomic Sampling Reveals a Smut Pathogenic Ancestry of the Fungal Clade Ustilaginomycotina.</title>
        <authorList>
            <person name="Kijpornyongpan T."/>
            <person name="Mondo S.J."/>
            <person name="Barry K."/>
            <person name="Sandor L."/>
            <person name="Lee J."/>
            <person name="Lipzen A."/>
            <person name="Pangilinan J."/>
            <person name="LaButti K."/>
            <person name="Hainaut M."/>
            <person name="Henrissat B."/>
            <person name="Grigoriev I.V."/>
            <person name="Spatafora J.W."/>
            <person name="Aime M.C."/>
        </authorList>
    </citation>
    <scope>NUCLEOTIDE SEQUENCE [LARGE SCALE GENOMIC DNA]</scope>
    <source>
        <strain evidence="1 2">SA 807</strain>
    </source>
</reference>
<evidence type="ECO:0000313" key="1">
    <source>
        <dbReference type="EMBL" id="PWN53812.1"/>
    </source>
</evidence>
<dbReference type="EMBL" id="KZ819708">
    <property type="protein sequence ID" value="PWN53812.1"/>
    <property type="molecule type" value="Genomic_DNA"/>
</dbReference>
<accession>A0ACD0P731</accession>